<reference evidence="8 9" key="1">
    <citation type="submission" date="2024-01" db="EMBL/GenBank/DDBJ databases">
        <title>The genome of the rayed Mediterranean limpet Patella caerulea (Linnaeus, 1758).</title>
        <authorList>
            <person name="Anh-Thu Weber A."/>
            <person name="Halstead-Nussloch G."/>
        </authorList>
    </citation>
    <scope>NUCLEOTIDE SEQUENCE [LARGE SCALE GENOMIC DNA]</scope>
    <source>
        <strain evidence="8">AATW-2023a</strain>
        <tissue evidence="8">Whole specimen</tissue>
    </source>
</reference>
<dbReference type="PANTHER" id="PTHR24279">
    <property type="entry name" value="CYTOCHROME P450"/>
    <property type="match status" value="1"/>
</dbReference>
<accession>A0AAN8G686</accession>
<evidence type="ECO:0000256" key="7">
    <source>
        <dbReference type="ARBA" id="ARBA00023033"/>
    </source>
</evidence>
<evidence type="ECO:0000313" key="9">
    <source>
        <dbReference type="Proteomes" id="UP001347796"/>
    </source>
</evidence>
<dbReference type="InterPro" id="IPR036396">
    <property type="entry name" value="Cyt_P450_sf"/>
</dbReference>
<proteinExistence type="inferred from homology"/>
<dbReference type="Proteomes" id="UP001347796">
    <property type="component" value="Unassembled WGS sequence"/>
</dbReference>
<keyword evidence="5" id="KW-0560">Oxidoreductase</keyword>
<keyword evidence="9" id="KW-1185">Reference proteome</keyword>
<name>A0AAN8G686_PATCE</name>
<evidence type="ECO:0008006" key="10">
    <source>
        <dbReference type="Google" id="ProtNLM"/>
    </source>
</evidence>
<sequence length="234" mass="27614">MNTPTFRKACFNLFTFIAAAHKIEQSNLVFTELNEKYGPIVKLRNGKKWSIFLFDPDYVEQAFWYEGKFPERISMPLLETYCRRKKRRPGLSLMQGDQWNKVRKAVQNQTSKPAVVSRYLPLHLEVADDFVQCIAQEVYSGTPMENLIMEYTVESTAHYCFNSRFGFLDRSEKEAYEKNQTFLKNVQNFLSLIAYSFYTFPMFKYYPTQLYKEFETAADLIYGLVEVIMYFVSS</sequence>
<comment type="cofactor">
    <cofactor evidence="1">
        <name>heme</name>
        <dbReference type="ChEBI" id="CHEBI:30413"/>
    </cofactor>
</comment>
<dbReference type="Pfam" id="PF00067">
    <property type="entry name" value="p450"/>
    <property type="match status" value="1"/>
</dbReference>
<organism evidence="8 9">
    <name type="scientific">Patella caerulea</name>
    <name type="common">Rayed Mediterranean limpet</name>
    <dbReference type="NCBI Taxonomy" id="87958"/>
    <lineage>
        <taxon>Eukaryota</taxon>
        <taxon>Metazoa</taxon>
        <taxon>Spiralia</taxon>
        <taxon>Lophotrochozoa</taxon>
        <taxon>Mollusca</taxon>
        <taxon>Gastropoda</taxon>
        <taxon>Patellogastropoda</taxon>
        <taxon>Patelloidea</taxon>
        <taxon>Patellidae</taxon>
        <taxon>Patella</taxon>
    </lineage>
</organism>
<dbReference type="GO" id="GO:0020037">
    <property type="term" value="F:heme binding"/>
    <property type="evidence" value="ECO:0007669"/>
    <property type="project" value="InterPro"/>
</dbReference>
<evidence type="ECO:0000256" key="4">
    <source>
        <dbReference type="ARBA" id="ARBA00022723"/>
    </source>
</evidence>
<dbReference type="EMBL" id="JAZGQO010000015">
    <property type="protein sequence ID" value="KAK6168638.1"/>
    <property type="molecule type" value="Genomic_DNA"/>
</dbReference>
<gene>
    <name evidence="8" type="ORF">SNE40_019830</name>
</gene>
<dbReference type="AlphaFoldDB" id="A0AAN8G686"/>
<evidence type="ECO:0000256" key="3">
    <source>
        <dbReference type="ARBA" id="ARBA00022617"/>
    </source>
</evidence>
<evidence type="ECO:0000313" key="8">
    <source>
        <dbReference type="EMBL" id="KAK6168638.1"/>
    </source>
</evidence>
<dbReference type="GO" id="GO:0005506">
    <property type="term" value="F:iron ion binding"/>
    <property type="evidence" value="ECO:0007669"/>
    <property type="project" value="InterPro"/>
</dbReference>
<evidence type="ECO:0000256" key="6">
    <source>
        <dbReference type="ARBA" id="ARBA00023004"/>
    </source>
</evidence>
<dbReference type="SUPFAM" id="SSF48264">
    <property type="entry name" value="Cytochrome P450"/>
    <property type="match status" value="1"/>
</dbReference>
<dbReference type="GO" id="GO:0004497">
    <property type="term" value="F:monooxygenase activity"/>
    <property type="evidence" value="ECO:0007669"/>
    <property type="project" value="UniProtKB-KW"/>
</dbReference>
<keyword evidence="4" id="KW-0479">Metal-binding</keyword>
<dbReference type="PANTHER" id="PTHR24279:SF120">
    <property type="entry name" value="CYTOCHROME P450"/>
    <property type="match status" value="1"/>
</dbReference>
<evidence type="ECO:0000256" key="1">
    <source>
        <dbReference type="ARBA" id="ARBA00001971"/>
    </source>
</evidence>
<keyword evidence="3" id="KW-0349">Heme</keyword>
<evidence type="ECO:0000256" key="5">
    <source>
        <dbReference type="ARBA" id="ARBA00023002"/>
    </source>
</evidence>
<dbReference type="Gene3D" id="1.10.630.10">
    <property type="entry name" value="Cytochrome P450"/>
    <property type="match status" value="1"/>
</dbReference>
<dbReference type="GO" id="GO:0016705">
    <property type="term" value="F:oxidoreductase activity, acting on paired donors, with incorporation or reduction of molecular oxygen"/>
    <property type="evidence" value="ECO:0007669"/>
    <property type="project" value="InterPro"/>
</dbReference>
<dbReference type="InterPro" id="IPR050479">
    <property type="entry name" value="CYP11_CYP27_families"/>
</dbReference>
<dbReference type="InterPro" id="IPR001128">
    <property type="entry name" value="Cyt_P450"/>
</dbReference>
<keyword evidence="6" id="KW-0408">Iron</keyword>
<keyword evidence="7" id="KW-0503">Monooxygenase</keyword>
<comment type="similarity">
    <text evidence="2">Belongs to the cytochrome P450 family.</text>
</comment>
<evidence type="ECO:0000256" key="2">
    <source>
        <dbReference type="ARBA" id="ARBA00010617"/>
    </source>
</evidence>
<comment type="caution">
    <text evidence="8">The sequence shown here is derived from an EMBL/GenBank/DDBJ whole genome shotgun (WGS) entry which is preliminary data.</text>
</comment>
<protein>
    <recommendedName>
        <fullName evidence="10">Cytochrome P450</fullName>
    </recommendedName>
</protein>